<feature type="transmembrane region" description="Helical" evidence="1">
    <location>
        <begin position="85"/>
        <end position="114"/>
    </location>
</feature>
<dbReference type="OrthoDB" id="18234at2759"/>
<evidence type="ECO:0000313" key="4">
    <source>
        <dbReference type="WBParaSite" id="ASIM_0000990901-mRNA-1"/>
    </source>
</evidence>
<sequence length="117" mass="13035">MVISNGQSTEDDILRSDGTDREYAVGCEGAYLDFVDEECVSIGNGFQSSPNREGGDLGTGGHEEACLIQGIFNSYKAYEAGLYQVYYLLLLFFIVIYYYLLLLLFVFCCIIIVIGNH</sequence>
<protein>
    <submittedName>
        <fullName evidence="2 4">Uncharacterized protein</fullName>
    </submittedName>
</protein>
<gene>
    <name evidence="2" type="ORF">ASIM_LOCUS9637</name>
</gene>
<keyword evidence="1" id="KW-0812">Transmembrane</keyword>
<evidence type="ECO:0000313" key="3">
    <source>
        <dbReference type="Proteomes" id="UP000267096"/>
    </source>
</evidence>
<dbReference type="Proteomes" id="UP000267096">
    <property type="component" value="Unassembled WGS sequence"/>
</dbReference>
<name>A0A0M3JQF8_ANISI</name>
<reference evidence="4" key="1">
    <citation type="submission" date="2017-02" db="UniProtKB">
        <authorList>
            <consortium name="WormBaseParasite"/>
        </authorList>
    </citation>
    <scope>IDENTIFICATION</scope>
</reference>
<organism evidence="4">
    <name type="scientific">Anisakis simplex</name>
    <name type="common">Herring worm</name>
    <dbReference type="NCBI Taxonomy" id="6269"/>
    <lineage>
        <taxon>Eukaryota</taxon>
        <taxon>Metazoa</taxon>
        <taxon>Ecdysozoa</taxon>
        <taxon>Nematoda</taxon>
        <taxon>Chromadorea</taxon>
        <taxon>Rhabditida</taxon>
        <taxon>Spirurina</taxon>
        <taxon>Ascaridomorpha</taxon>
        <taxon>Ascaridoidea</taxon>
        <taxon>Anisakidae</taxon>
        <taxon>Anisakis</taxon>
        <taxon>Anisakis simplex complex</taxon>
    </lineage>
</organism>
<keyword evidence="1" id="KW-0472">Membrane</keyword>
<keyword evidence="3" id="KW-1185">Reference proteome</keyword>
<keyword evidence="1" id="KW-1133">Transmembrane helix</keyword>
<dbReference type="WBParaSite" id="ASIM_0000990901-mRNA-1">
    <property type="protein sequence ID" value="ASIM_0000990901-mRNA-1"/>
    <property type="gene ID" value="ASIM_0000990901"/>
</dbReference>
<evidence type="ECO:0000313" key="2">
    <source>
        <dbReference type="EMBL" id="VDK40984.1"/>
    </source>
</evidence>
<accession>A0A0M3JQF8</accession>
<reference evidence="2 3" key="2">
    <citation type="submission" date="2018-11" db="EMBL/GenBank/DDBJ databases">
        <authorList>
            <consortium name="Pathogen Informatics"/>
        </authorList>
    </citation>
    <scope>NUCLEOTIDE SEQUENCE [LARGE SCALE GENOMIC DNA]</scope>
</reference>
<dbReference type="EMBL" id="UYRR01030229">
    <property type="protein sequence ID" value="VDK40984.1"/>
    <property type="molecule type" value="Genomic_DNA"/>
</dbReference>
<dbReference type="AlphaFoldDB" id="A0A0M3JQF8"/>
<proteinExistence type="predicted"/>
<evidence type="ECO:0000256" key="1">
    <source>
        <dbReference type="SAM" id="Phobius"/>
    </source>
</evidence>